<dbReference type="InterPro" id="IPR002711">
    <property type="entry name" value="HNH"/>
</dbReference>
<dbReference type="Pfam" id="PF01844">
    <property type="entry name" value="HNH"/>
    <property type="match status" value="1"/>
</dbReference>
<dbReference type="Gene3D" id="1.10.30.50">
    <property type="match status" value="1"/>
</dbReference>
<dbReference type="GO" id="GO:0004519">
    <property type="term" value="F:endonuclease activity"/>
    <property type="evidence" value="ECO:0007669"/>
    <property type="project" value="UniProtKB-KW"/>
</dbReference>
<feature type="domain" description="HNH nuclease" evidence="1">
    <location>
        <begin position="177"/>
        <end position="231"/>
    </location>
</feature>
<name>A0AAJ5LDS6_FERIS</name>
<keyword evidence="2" id="KW-0540">Nuclease</keyword>
<dbReference type="KEGG" id="fia:NA23_09055"/>
<dbReference type="RefSeq" id="WP_084384086.1">
    <property type="nucleotide sequence ID" value="NZ_CP014334.2"/>
</dbReference>
<evidence type="ECO:0000313" key="2">
    <source>
        <dbReference type="EMBL" id="UOE96765.1"/>
    </source>
</evidence>
<gene>
    <name evidence="2" type="primary">iscB</name>
    <name evidence="2" type="ORF">NA23_09055</name>
</gene>
<dbReference type="InterPro" id="IPR025938">
    <property type="entry name" value="RRXRR_dom"/>
</dbReference>
<dbReference type="GO" id="GO:0003676">
    <property type="term" value="F:nucleic acid binding"/>
    <property type="evidence" value="ECO:0007669"/>
    <property type="project" value="InterPro"/>
</dbReference>
<dbReference type="InterPro" id="IPR047693">
    <property type="entry name" value="RNA-guided_IscB-like"/>
</dbReference>
<evidence type="ECO:0000313" key="3">
    <source>
        <dbReference type="Proteomes" id="UP000093740"/>
    </source>
</evidence>
<dbReference type="Pfam" id="PF14239">
    <property type="entry name" value="RRXRR"/>
    <property type="match status" value="1"/>
</dbReference>
<evidence type="ECO:0000259" key="1">
    <source>
        <dbReference type="SMART" id="SM00507"/>
    </source>
</evidence>
<dbReference type="EMBL" id="CP014334">
    <property type="protein sequence ID" value="UOE96765.1"/>
    <property type="molecule type" value="Genomic_DNA"/>
</dbReference>
<sequence length="453" mass="52439">MVFVISKDGKPLMPTKRHGRVRRLLRQGLAKVVNREPFTIQLLYETTNYTQPVTVGIDIGSKIVGISAVTDKMEIFSAEIQLRQDISKLLPERRQHRRFRRYRKTRYRKPRFLNRRKENGWLPPSLQWKVDAHVRIVNKLSKIIPITKVVVEVAPFDIQKVLNPDIEAKDYQNGPQKGFADVREYCLWRAGYKSELSGKTGVLEVHHIIPRSKGGTDTPSNLIVLTVEEHKMLHEGKIKIPKSRLEQVKVLKDAAHVSAIGWYIVNKLKQNYQVAITYGSITKARRATYGLEKSHRDDAFVIAGGNIQERANEWYFGKLLRRQNRSLHKANPIKGGKRPLNTIKQVKGFRRFDRVECEGKIGIISGLRSSGYFSISSLNGEKISDSVKYTKLRLLERAKTLMFERRERATCSWLKPRVSVARRYEIPQNFAKRSTHGRSTLRRSSARRYRKLF</sequence>
<reference evidence="2 3" key="1">
    <citation type="journal article" date="2015" name="Stand. Genomic Sci.">
        <title>Genome sequence of a native-feather degrading extremely thermophilic Eubacterium, Fervidobacterium islandicum AW-1.</title>
        <authorList>
            <person name="Lee Y.J."/>
            <person name="Jeong H."/>
            <person name="Park G.S."/>
            <person name="Kwak Y."/>
            <person name="Lee S.J."/>
            <person name="Lee S.J."/>
            <person name="Park M.K."/>
            <person name="Kim J.Y."/>
            <person name="Kang H.K."/>
            <person name="Shin J.H."/>
            <person name="Lee D.W."/>
        </authorList>
    </citation>
    <scope>NUCLEOTIDE SEQUENCE [LARGE SCALE GENOMIC DNA]</scope>
    <source>
        <strain evidence="2 3">AW-1</strain>
    </source>
</reference>
<proteinExistence type="predicted"/>
<organism evidence="2 3">
    <name type="scientific">Fervidobacterium islandicum</name>
    <dbReference type="NCBI Taxonomy" id="2423"/>
    <lineage>
        <taxon>Bacteria</taxon>
        <taxon>Thermotogati</taxon>
        <taxon>Thermotogota</taxon>
        <taxon>Thermotogae</taxon>
        <taxon>Thermotogales</taxon>
        <taxon>Fervidobacteriaceae</taxon>
        <taxon>Fervidobacterium</taxon>
    </lineage>
</organism>
<protein>
    <submittedName>
        <fullName evidence="2">RNA-guided endonuclease IscB</fullName>
    </submittedName>
</protein>
<accession>A0AAJ5LDS6</accession>
<keyword evidence="3" id="KW-1185">Reference proteome</keyword>
<keyword evidence="2" id="KW-0255">Endonuclease</keyword>
<dbReference type="CDD" id="cd00085">
    <property type="entry name" value="HNHc"/>
    <property type="match status" value="1"/>
</dbReference>
<dbReference type="SMART" id="SM00507">
    <property type="entry name" value="HNHc"/>
    <property type="match status" value="1"/>
</dbReference>
<dbReference type="NCBIfam" id="NF040563">
    <property type="entry name" value="guided_IscB"/>
    <property type="match status" value="1"/>
</dbReference>
<keyword evidence="2" id="KW-0378">Hydrolase</keyword>
<dbReference type="GO" id="GO:0008270">
    <property type="term" value="F:zinc ion binding"/>
    <property type="evidence" value="ECO:0007669"/>
    <property type="project" value="InterPro"/>
</dbReference>
<dbReference type="InterPro" id="IPR003615">
    <property type="entry name" value="HNH_nuc"/>
</dbReference>
<dbReference type="Proteomes" id="UP000093740">
    <property type="component" value="Chromosome"/>
</dbReference>
<dbReference type="AlphaFoldDB" id="A0AAJ5LDS6"/>